<name>A0AAX4J326_9PEZI</name>
<reference evidence="3" key="1">
    <citation type="journal article" date="2023" name="bioRxiv">
        <title>Complete genome of the Medicago anthracnose fungus, Colletotrichum destructivum, reveals a mini-chromosome-like region within a core chromosome.</title>
        <authorList>
            <person name="Lapalu N."/>
            <person name="Simon A."/>
            <person name="Lu A."/>
            <person name="Plaumann P.-L."/>
            <person name="Amselem J."/>
            <person name="Pigne S."/>
            <person name="Auger A."/>
            <person name="Koch C."/>
            <person name="Dallery J.-F."/>
            <person name="O'Connell R.J."/>
        </authorList>
    </citation>
    <scope>NUCLEOTIDE SEQUENCE [LARGE SCALE GENOMIC DNA]</scope>
    <source>
        <strain evidence="3">CBS 520.97</strain>
    </source>
</reference>
<dbReference type="EMBL" id="CP137314">
    <property type="protein sequence ID" value="WQF89845.1"/>
    <property type="molecule type" value="Genomic_DNA"/>
</dbReference>
<dbReference type="KEGG" id="cdet:87951359"/>
<evidence type="ECO:0000313" key="2">
    <source>
        <dbReference type="EMBL" id="WQF89845.1"/>
    </source>
</evidence>
<sequence length="170" mass="19140">MKVLSEHHKAASKFFRGTFRSNNVVVQNQRRSWKTSTAAYCSKFLCSNSLIEQFYNKRFLFSTLSSLDSLGLGNNNLLTHKVVKHSQDVKFQETADSVIKTTISNNGIHIYILLSQTALIISNMKRSCDCPHCQSLIKSSYFPSAVSEYTPLSDGDTEPEVVERDVEVGH</sequence>
<protein>
    <recommendedName>
        <fullName evidence="4">Transposase</fullName>
    </recommendedName>
</protein>
<evidence type="ECO:0000313" key="3">
    <source>
        <dbReference type="Proteomes" id="UP001322277"/>
    </source>
</evidence>
<dbReference type="GeneID" id="87951359"/>
<organism evidence="2 3">
    <name type="scientific">Colletotrichum destructivum</name>
    <dbReference type="NCBI Taxonomy" id="34406"/>
    <lineage>
        <taxon>Eukaryota</taxon>
        <taxon>Fungi</taxon>
        <taxon>Dikarya</taxon>
        <taxon>Ascomycota</taxon>
        <taxon>Pezizomycotina</taxon>
        <taxon>Sordariomycetes</taxon>
        <taxon>Hypocreomycetidae</taxon>
        <taxon>Glomerellales</taxon>
        <taxon>Glomerellaceae</taxon>
        <taxon>Colletotrichum</taxon>
        <taxon>Colletotrichum destructivum species complex</taxon>
    </lineage>
</organism>
<feature type="compositionally biased region" description="Basic and acidic residues" evidence="1">
    <location>
        <begin position="161"/>
        <end position="170"/>
    </location>
</feature>
<proteinExistence type="predicted"/>
<keyword evidence="3" id="KW-1185">Reference proteome</keyword>
<feature type="region of interest" description="Disordered" evidence="1">
    <location>
        <begin position="148"/>
        <end position="170"/>
    </location>
</feature>
<dbReference type="AlphaFoldDB" id="A0AAX4J326"/>
<dbReference type="Proteomes" id="UP001322277">
    <property type="component" value="Chromosome 10"/>
</dbReference>
<accession>A0AAX4J326</accession>
<evidence type="ECO:0008006" key="4">
    <source>
        <dbReference type="Google" id="ProtNLM"/>
    </source>
</evidence>
<gene>
    <name evidence="2" type="ORF">CDEST_14859</name>
</gene>
<dbReference type="RefSeq" id="XP_062787066.1">
    <property type="nucleotide sequence ID" value="XM_062931015.1"/>
</dbReference>
<evidence type="ECO:0000256" key="1">
    <source>
        <dbReference type="SAM" id="MobiDB-lite"/>
    </source>
</evidence>